<evidence type="ECO:0000256" key="1">
    <source>
        <dbReference type="SAM" id="MobiDB-lite"/>
    </source>
</evidence>
<organism evidence="2 3">
    <name type="scientific">Mycena albidolilacea</name>
    <dbReference type="NCBI Taxonomy" id="1033008"/>
    <lineage>
        <taxon>Eukaryota</taxon>
        <taxon>Fungi</taxon>
        <taxon>Dikarya</taxon>
        <taxon>Basidiomycota</taxon>
        <taxon>Agaricomycotina</taxon>
        <taxon>Agaricomycetes</taxon>
        <taxon>Agaricomycetidae</taxon>
        <taxon>Agaricales</taxon>
        <taxon>Marasmiineae</taxon>
        <taxon>Mycenaceae</taxon>
        <taxon>Mycena</taxon>
    </lineage>
</organism>
<gene>
    <name evidence="2" type="ORF">DFH08DRAFT_1013573</name>
</gene>
<dbReference type="EMBL" id="JARIHO010000027">
    <property type="protein sequence ID" value="KAJ7339946.1"/>
    <property type="molecule type" value="Genomic_DNA"/>
</dbReference>
<evidence type="ECO:0000313" key="3">
    <source>
        <dbReference type="Proteomes" id="UP001218218"/>
    </source>
</evidence>
<name>A0AAD6ZUD0_9AGAR</name>
<sequence>MDPPAFLPPSVISFVSEATYSFLGHAFGDGGGMVAGVDDDVGSVLDDDGTRPPPRGDAPGSRLMGCFPEFEVTSRIVIYHDQLPLAVTKGAIGGRGGGREEEEHNHCIQALPRPMLRPRPLGSARWTQGAGRVGSAGSADLASTYRATARRRSADIIAADSVATPRLSATYGGAARQDFGRANTPQLKQGCIMICTRSKTAI</sequence>
<protein>
    <submittedName>
        <fullName evidence="2">Uncharacterized protein</fullName>
    </submittedName>
</protein>
<keyword evidence="3" id="KW-1185">Reference proteome</keyword>
<accession>A0AAD6ZUD0</accession>
<comment type="caution">
    <text evidence="2">The sequence shown here is derived from an EMBL/GenBank/DDBJ whole genome shotgun (WGS) entry which is preliminary data.</text>
</comment>
<dbReference type="AlphaFoldDB" id="A0AAD6ZUD0"/>
<evidence type="ECO:0000313" key="2">
    <source>
        <dbReference type="EMBL" id="KAJ7339946.1"/>
    </source>
</evidence>
<feature type="region of interest" description="Disordered" evidence="1">
    <location>
        <begin position="41"/>
        <end position="60"/>
    </location>
</feature>
<proteinExistence type="predicted"/>
<reference evidence="2" key="1">
    <citation type="submission" date="2023-03" db="EMBL/GenBank/DDBJ databases">
        <title>Massive genome expansion in bonnet fungi (Mycena s.s.) driven by repeated elements and novel gene families across ecological guilds.</title>
        <authorList>
            <consortium name="Lawrence Berkeley National Laboratory"/>
            <person name="Harder C.B."/>
            <person name="Miyauchi S."/>
            <person name="Viragh M."/>
            <person name="Kuo A."/>
            <person name="Thoen E."/>
            <person name="Andreopoulos B."/>
            <person name="Lu D."/>
            <person name="Skrede I."/>
            <person name="Drula E."/>
            <person name="Henrissat B."/>
            <person name="Morin E."/>
            <person name="Kohler A."/>
            <person name="Barry K."/>
            <person name="LaButti K."/>
            <person name="Morin E."/>
            <person name="Salamov A."/>
            <person name="Lipzen A."/>
            <person name="Mereny Z."/>
            <person name="Hegedus B."/>
            <person name="Baldrian P."/>
            <person name="Stursova M."/>
            <person name="Weitz H."/>
            <person name="Taylor A."/>
            <person name="Grigoriev I.V."/>
            <person name="Nagy L.G."/>
            <person name="Martin F."/>
            <person name="Kauserud H."/>
        </authorList>
    </citation>
    <scope>NUCLEOTIDE SEQUENCE</scope>
    <source>
        <strain evidence="2">CBHHK002</strain>
    </source>
</reference>
<dbReference type="Proteomes" id="UP001218218">
    <property type="component" value="Unassembled WGS sequence"/>
</dbReference>